<dbReference type="PANTHER" id="PTHR13049:SF2">
    <property type="entry name" value="COILED-COIL DOMAIN-CONTAINING PROTEIN 25"/>
    <property type="match status" value="1"/>
</dbReference>
<dbReference type="EMBL" id="JABWAB010000010">
    <property type="protein sequence ID" value="KAF6045246.1"/>
    <property type="molecule type" value="Genomic_DNA"/>
</dbReference>
<dbReference type="Pfam" id="PF05670">
    <property type="entry name" value="NFACT-R_1"/>
    <property type="match status" value="1"/>
</dbReference>
<evidence type="ECO:0000313" key="5">
    <source>
        <dbReference type="EMBL" id="KAF6045594.1"/>
    </source>
</evidence>
<comment type="similarity">
    <text evidence="1">Belongs to the CCDC25 family.</text>
</comment>
<dbReference type="PANTHER" id="PTHR13049">
    <property type="entry name" value="DUF814-RELATED"/>
    <property type="match status" value="1"/>
</dbReference>
<dbReference type="InterPro" id="IPR008532">
    <property type="entry name" value="NFACT_RNA-bd"/>
</dbReference>
<feature type="compositionally biased region" description="Polar residues" evidence="2">
    <location>
        <begin position="194"/>
        <end position="204"/>
    </location>
</feature>
<accession>A0A8X7NK16</accession>
<evidence type="ECO:0000256" key="1">
    <source>
        <dbReference type="ARBA" id="ARBA00008998"/>
    </source>
</evidence>
<feature type="region of interest" description="Disordered" evidence="2">
    <location>
        <begin position="188"/>
        <end position="233"/>
    </location>
</feature>
<name>A0A8X7NK16_CANPA</name>
<dbReference type="InterPro" id="IPR039730">
    <property type="entry name" value="Jlp2/Ccd25"/>
</dbReference>
<comment type="caution">
    <text evidence="5">The sequence shown here is derived from an EMBL/GenBank/DDBJ whole genome shotgun (WGS) entry which is preliminary data.</text>
</comment>
<reference evidence="5" key="1">
    <citation type="submission" date="2020-03" db="EMBL/GenBank/DDBJ databases">
        <title>FDA dAtabase for Regulatory Grade micrObial Sequences (FDA-ARGOS): Supporting development and validation of Infectious Disease Dx tests.</title>
        <authorList>
            <person name="Campos J."/>
            <person name="Goldberg B."/>
            <person name="Tallon L."/>
            <person name="Sadzewicz L."/>
            <person name="Vavikolanu K."/>
            <person name="Mehta A."/>
            <person name="Aluvathingal J."/>
            <person name="Nadendla S."/>
            <person name="Nandy P."/>
            <person name="Geyer C."/>
            <person name="Yan Y."/>
            <person name="Sichtig H."/>
        </authorList>
    </citation>
    <scope>NUCLEOTIDE SEQUENCE [LARGE SCALE GENOMIC DNA]</scope>
    <source>
        <strain evidence="5">FDAARGOS_652</strain>
    </source>
</reference>
<gene>
    <name evidence="5" type="ORF">FOB60_005166</name>
    <name evidence="4" type="ORF">FOB60_005214</name>
</gene>
<feature type="compositionally biased region" description="Basic and acidic residues" evidence="2">
    <location>
        <begin position="209"/>
        <end position="226"/>
    </location>
</feature>
<dbReference type="OrthoDB" id="200398at2759"/>
<feature type="domain" description="NFACT RNA-binding" evidence="3">
    <location>
        <begin position="25"/>
        <end position="134"/>
    </location>
</feature>
<evidence type="ECO:0000313" key="4">
    <source>
        <dbReference type="EMBL" id="KAF6045246.1"/>
    </source>
</evidence>
<dbReference type="AlphaFoldDB" id="A0A8X7NK16"/>
<organism evidence="5 6">
    <name type="scientific">Candida parapsilosis</name>
    <name type="common">Yeast</name>
    <dbReference type="NCBI Taxonomy" id="5480"/>
    <lineage>
        <taxon>Eukaryota</taxon>
        <taxon>Fungi</taxon>
        <taxon>Dikarya</taxon>
        <taxon>Ascomycota</taxon>
        <taxon>Saccharomycotina</taxon>
        <taxon>Pichiomycetes</taxon>
        <taxon>Debaryomycetaceae</taxon>
        <taxon>Candida/Lodderomyces clade</taxon>
        <taxon>Candida</taxon>
    </lineage>
</organism>
<protein>
    <recommendedName>
        <fullName evidence="3">NFACT RNA-binding domain-containing protein</fullName>
    </recommendedName>
</protein>
<evidence type="ECO:0000256" key="2">
    <source>
        <dbReference type="SAM" id="MobiDB-lite"/>
    </source>
</evidence>
<dbReference type="EMBL" id="JABWAB010000009">
    <property type="protein sequence ID" value="KAF6045594.1"/>
    <property type="molecule type" value="Genomic_DNA"/>
</dbReference>
<sequence length="233" mass="27124">MVYYFTARISNGDDDGLSDMITPSESTSHTIYMGKDKFENDPLIKHSHPKNIWFHVDNHSSAHLYLQLTKDQIMNWKSFGDFTINDDLLTHLAQLTKANSIKANKLNNITIIYTPVENLHTDGSMDTGTVTFKNPKLVKRIKIAKRDNAIVNKLTKTKTEQSTQEFIKSQEELARQIAKHRKLQEAKEKELSLQYAQQKQTNSDPYADLFKKEELEKSSNDRRQENWDEDDFW</sequence>
<proteinExistence type="inferred from homology"/>
<dbReference type="Proteomes" id="UP000590412">
    <property type="component" value="Unassembled WGS sequence"/>
</dbReference>
<evidence type="ECO:0000259" key="3">
    <source>
        <dbReference type="Pfam" id="PF05670"/>
    </source>
</evidence>
<evidence type="ECO:0000313" key="6">
    <source>
        <dbReference type="Proteomes" id="UP000590412"/>
    </source>
</evidence>